<evidence type="ECO:0000259" key="3">
    <source>
        <dbReference type="PROSITE" id="PS51186"/>
    </source>
</evidence>
<reference evidence="4 5" key="1">
    <citation type="journal article" date="2015" name="Genome Announc.">
        <title>Expanding the biotechnology potential of lactobacilli through comparative genomics of 213 strains and associated genera.</title>
        <authorList>
            <person name="Sun Z."/>
            <person name="Harris H.M."/>
            <person name="McCann A."/>
            <person name="Guo C."/>
            <person name="Argimon S."/>
            <person name="Zhang W."/>
            <person name="Yang X."/>
            <person name="Jeffery I.B."/>
            <person name="Cooney J.C."/>
            <person name="Kagawa T.F."/>
            <person name="Liu W."/>
            <person name="Song Y."/>
            <person name="Salvetti E."/>
            <person name="Wrobel A."/>
            <person name="Rasinkangas P."/>
            <person name="Parkhill J."/>
            <person name="Rea M.C."/>
            <person name="O'Sullivan O."/>
            <person name="Ritari J."/>
            <person name="Douillard F.P."/>
            <person name="Paul Ross R."/>
            <person name="Yang R."/>
            <person name="Briner A.E."/>
            <person name="Felis G.E."/>
            <person name="de Vos W.M."/>
            <person name="Barrangou R."/>
            <person name="Klaenhammer T.R."/>
            <person name="Caufield P.W."/>
            <person name="Cui Y."/>
            <person name="Zhang H."/>
            <person name="O'Toole P.W."/>
        </authorList>
    </citation>
    <scope>NUCLEOTIDE SEQUENCE [LARGE SCALE GENOMIC DNA]</scope>
    <source>
        <strain evidence="4 5">DSM 21115</strain>
    </source>
</reference>
<evidence type="ECO:0000313" key="4">
    <source>
        <dbReference type="EMBL" id="KRO27811.1"/>
    </source>
</evidence>
<dbReference type="GO" id="GO:0016747">
    <property type="term" value="F:acyltransferase activity, transferring groups other than amino-acyl groups"/>
    <property type="evidence" value="ECO:0007669"/>
    <property type="project" value="InterPro"/>
</dbReference>
<dbReference type="InterPro" id="IPR000182">
    <property type="entry name" value="GNAT_dom"/>
</dbReference>
<dbReference type="PROSITE" id="PS51186">
    <property type="entry name" value="GNAT"/>
    <property type="match status" value="1"/>
</dbReference>
<dbReference type="PANTHER" id="PTHR43877">
    <property type="entry name" value="AMINOALKYLPHOSPHONATE N-ACETYLTRANSFERASE-RELATED-RELATED"/>
    <property type="match status" value="1"/>
</dbReference>
<proteinExistence type="predicted"/>
<keyword evidence="1 4" id="KW-0808">Transferase</keyword>
<keyword evidence="5" id="KW-1185">Reference proteome</keyword>
<dbReference type="Gene3D" id="3.40.630.30">
    <property type="match status" value="1"/>
</dbReference>
<evidence type="ECO:0000256" key="2">
    <source>
        <dbReference type="ARBA" id="ARBA00023315"/>
    </source>
</evidence>
<feature type="domain" description="N-acetyltransferase" evidence="3">
    <location>
        <begin position="6"/>
        <end position="172"/>
    </location>
</feature>
<dbReference type="RefSeq" id="WP_024624030.1">
    <property type="nucleotide sequence ID" value="NZ_AYGX02000068.1"/>
</dbReference>
<dbReference type="AlphaFoldDB" id="A0A0R2NVJ8"/>
<dbReference type="InterPro" id="IPR050832">
    <property type="entry name" value="Bact_Acetyltransf"/>
</dbReference>
<sequence length="172" mass="18691">MTAEVVDIRPAEPSDAAQLLALLTQLATESNTFTVDDGLGELTEAEERQQIEQITRTTTNVIFVAALGDDLIGVGTVQATDDLIKKQGEIGVAVRKQYWGAGLGSALVDEMIAWAEDYSTLSQLFLTVQLRNQRAAKLYQHFGFKQVTPTSYDVTDPTGEKVPAVDMVLDVS</sequence>
<keyword evidence="2" id="KW-0012">Acyltransferase</keyword>
<dbReference type="CDD" id="cd04301">
    <property type="entry name" value="NAT_SF"/>
    <property type="match status" value="1"/>
</dbReference>
<accession>A0A0R2NVJ8</accession>
<dbReference type="EMBL" id="AYGX02000068">
    <property type="protein sequence ID" value="KRO27811.1"/>
    <property type="molecule type" value="Genomic_DNA"/>
</dbReference>
<protein>
    <submittedName>
        <fullName evidence="4">Acetyltransferase</fullName>
    </submittedName>
</protein>
<dbReference type="Pfam" id="PF00583">
    <property type="entry name" value="Acetyltransf_1"/>
    <property type="match status" value="1"/>
</dbReference>
<dbReference type="InterPro" id="IPR016181">
    <property type="entry name" value="Acyl_CoA_acyltransferase"/>
</dbReference>
<organism evidence="4 5">
    <name type="scientific">Lactiplantibacillus fabifermentans DSM 21115</name>
    <dbReference type="NCBI Taxonomy" id="1413187"/>
    <lineage>
        <taxon>Bacteria</taxon>
        <taxon>Bacillati</taxon>
        <taxon>Bacillota</taxon>
        <taxon>Bacilli</taxon>
        <taxon>Lactobacillales</taxon>
        <taxon>Lactobacillaceae</taxon>
        <taxon>Lactiplantibacillus</taxon>
    </lineage>
</organism>
<comment type="caution">
    <text evidence="4">The sequence shown here is derived from an EMBL/GenBank/DDBJ whole genome shotgun (WGS) entry which is preliminary data.</text>
</comment>
<evidence type="ECO:0000313" key="5">
    <source>
        <dbReference type="Proteomes" id="UP000050920"/>
    </source>
</evidence>
<dbReference type="SUPFAM" id="SSF55729">
    <property type="entry name" value="Acyl-CoA N-acyltransferases (Nat)"/>
    <property type="match status" value="1"/>
</dbReference>
<name>A0A0R2NVJ8_9LACO</name>
<gene>
    <name evidence="4" type="ORF">DY78_GL002873</name>
</gene>
<dbReference type="Proteomes" id="UP000050920">
    <property type="component" value="Unassembled WGS sequence"/>
</dbReference>
<dbReference type="PANTHER" id="PTHR43877:SF5">
    <property type="entry name" value="BLL8307 PROTEIN"/>
    <property type="match status" value="1"/>
</dbReference>
<evidence type="ECO:0000256" key="1">
    <source>
        <dbReference type="ARBA" id="ARBA00022679"/>
    </source>
</evidence>